<accession>A0A5B9Q8A1</accession>
<keyword evidence="2" id="KW-1185">Reference proteome</keyword>
<organism evidence="1 2">
    <name type="scientific">Bythopirellula goksoeyrii</name>
    <dbReference type="NCBI Taxonomy" id="1400387"/>
    <lineage>
        <taxon>Bacteria</taxon>
        <taxon>Pseudomonadati</taxon>
        <taxon>Planctomycetota</taxon>
        <taxon>Planctomycetia</taxon>
        <taxon>Pirellulales</taxon>
        <taxon>Lacipirellulaceae</taxon>
        <taxon>Bythopirellula</taxon>
    </lineage>
</organism>
<proteinExistence type="predicted"/>
<dbReference type="EMBL" id="CP042913">
    <property type="protein sequence ID" value="QEG33652.1"/>
    <property type="molecule type" value="Genomic_DNA"/>
</dbReference>
<dbReference type="Proteomes" id="UP000323917">
    <property type="component" value="Chromosome"/>
</dbReference>
<gene>
    <name evidence="1" type="ORF">Pr1d_09160</name>
</gene>
<reference evidence="1 2" key="1">
    <citation type="submission" date="2019-08" db="EMBL/GenBank/DDBJ databases">
        <title>Deep-cultivation of Planctomycetes and their phenomic and genomic characterization uncovers novel biology.</title>
        <authorList>
            <person name="Wiegand S."/>
            <person name="Jogler M."/>
            <person name="Boedeker C."/>
            <person name="Pinto D."/>
            <person name="Vollmers J."/>
            <person name="Rivas-Marin E."/>
            <person name="Kohn T."/>
            <person name="Peeters S.H."/>
            <person name="Heuer A."/>
            <person name="Rast P."/>
            <person name="Oberbeckmann S."/>
            <person name="Bunk B."/>
            <person name="Jeske O."/>
            <person name="Meyerdierks A."/>
            <person name="Storesund J.E."/>
            <person name="Kallscheuer N."/>
            <person name="Luecker S."/>
            <person name="Lage O.M."/>
            <person name="Pohl T."/>
            <person name="Merkel B.J."/>
            <person name="Hornburger P."/>
            <person name="Mueller R.-W."/>
            <person name="Bruemmer F."/>
            <person name="Labrenz M."/>
            <person name="Spormann A.M."/>
            <person name="Op den Camp H."/>
            <person name="Overmann J."/>
            <person name="Amann R."/>
            <person name="Jetten M.S.M."/>
            <person name="Mascher T."/>
            <person name="Medema M.H."/>
            <person name="Devos D.P."/>
            <person name="Kaster A.-K."/>
            <person name="Ovreas L."/>
            <person name="Rohde M."/>
            <person name="Galperin M.Y."/>
            <person name="Jogler C."/>
        </authorList>
    </citation>
    <scope>NUCLEOTIDE SEQUENCE [LARGE SCALE GENOMIC DNA]</scope>
    <source>
        <strain evidence="1 2">Pr1d</strain>
    </source>
</reference>
<dbReference type="KEGG" id="bgok:Pr1d_09160"/>
<sequence length="38" mass="4390">MLGLLNEVFEDLAVMKVDSHFFPSHESYLLSLSYQTLD</sequence>
<protein>
    <submittedName>
        <fullName evidence="1">Uncharacterized protein</fullName>
    </submittedName>
</protein>
<evidence type="ECO:0000313" key="1">
    <source>
        <dbReference type="EMBL" id="QEG33652.1"/>
    </source>
</evidence>
<dbReference type="AlphaFoldDB" id="A0A5B9Q8A1"/>
<evidence type="ECO:0000313" key="2">
    <source>
        <dbReference type="Proteomes" id="UP000323917"/>
    </source>
</evidence>
<name>A0A5B9Q8A1_9BACT</name>